<feature type="domain" description="Cell wall hydrolase SleB" evidence="1">
    <location>
        <begin position="41"/>
        <end position="128"/>
    </location>
</feature>
<dbReference type="AlphaFoldDB" id="A0A329QVK8"/>
<dbReference type="EMBL" id="QEVW01000006">
    <property type="protein sequence ID" value="RAW16171.1"/>
    <property type="molecule type" value="Genomic_DNA"/>
</dbReference>
<sequence>MEVIFMAIGDALTSKSQLYGRDSVDLLARTLWGETRGDSDSRVGVAYVISNRKSNSTYNEFKNLNSIEAVVLAPNAFSCFNEGNPNLAECLKPDTDSAAWKNIVSLASNLSSYSNPISGKCFYTANTRFSELSYTSGNKLYYKFPGGSTVQVSSKIVVGGHTFFDYVV</sequence>
<dbReference type="Pfam" id="PF07486">
    <property type="entry name" value="Hydrolase_2"/>
    <property type="match status" value="1"/>
</dbReference>
<evidence type="ECO:0000313" key="3">
    <source>
        <dbReference type="Proteomes" id="UP000250642"/>
    </source>
</evidence>
<gene>
    <name evidence="2" type="ORF">DC345_11915</name>
</gene>
<evidence type="ECO:0000313" key="2">
    <source>
        <dbReference type="EMBL" id="RAW16171.1"/>
    </source>
</evidence>
<accession>A0A329QVK8</accession>
<name>A0A329QVK8_9BACL</name>
<comment type="caution">
    <text evidence="2">The sequence shown here is derived from an EMBL/GenBank/DDBJ whole genome shotgun (WGS) entry which is preliminary data.</text>
</comment>
<evidence type="ECO:0000259" key="1">
    <source>
        <dbReference type="Pfam" id="PF07486"/>
    </source>
</evidence>
<proteinExistence type="predicted"/>
<protein>
    <recommendedName>
        <fullName evidence="1">Cell wall hydrolase SleB domain-containing protein</fullName>
    </recommendedName>
</protein>
<dbReference type="GO" id="GO:0016787">
    <property type="term" value="F:hydrolase activity"/>
    <property type="evidence" value="ECO:0007669"/>
    <property type="project" value="InterPro"/>
</dbReference>
<organism evidence="2 3">
    <name type="scientific">Paenibacillus taichungensis</name>
    <dbReference type="NCBI Taxonomy" id="484184"/>
    <lineage>
        <taxon>Bacteria</taxon>
        <taxon>Bacillati</taxon>
        <taxon>Bacillota</taxon>
        <taxon>Bacilli</taxon>
        <taxon>Bacillales</taxon>
        <taxon>Paenibacillaceae</taxon>
        <taxon>Paenibacillus</taxon>
    </lineage>
</organism>
<dbReference type="Proteomes" id="UP000250642">
    <property type="component" value="Unassembled WGS sequence"/>
</dbReference>
<dbReference type="Gene3D" id="1.10.10.2520">
    <property type="entry name" value="Cell wall hydrolase SleB, domain 1"/>
    <property type="match status" value="1"/>
</dbReference>
<reference evidence="2 3" key="1">
    <citation type="submission" date="2018-04" db="EMBL/GenBank/DDBJ databases">
        <title>Paenibacillus taichungensis Genome sequencing and assembly.</title>
        <authorList>
            <person name="Xu J."/>
            <person name="Rensing C."/>
            <person name="Mazhar H.S."/>
        </authorList>
    </citation>
    <scope>NUCLEOTIDE SEQUENCE [LARGE SCALE GENOMIC DNA]</scope>
    <source>
        <strain evidence="2 3">NC1</strain>
    </source>
</reference>
<dbReference type="InterPro" id="IPR042047">
    <property type="entry name" value="SleB_dom1"/>
</dbReference>
<dbReference type="InterPro" id="IPR011105">
    <property type="entry name" value="Cell_wall_hydrolase_SleB"/>
</dbReference>